<dbReference type="InterPro" id="IPR019127">
    <property type="entry name" value="Exosortase"/>
</dbReference>
<dbReference type="InterPro" id="IPR026392">
    <property type="entry name" value="Exo/Archaeosortase_dom"/>
</dbReference>
<gene>
    <name evidence="12" type="ORF">CWI75_16465</name>
</gene>
<dbReference type="GO" id="GO:0008233">
    <property type="term" value="F:peptidase activity"/>
    <property type="evidence" value="ECO:0007669"/>
    <property type="project" value="UniProtKB-KW"/>
</dbReference>
<dbReference type="Pfam" id="PF04116">
    <property type="entry name" value="FA_hydroxylase"/>
    <property type="match status" value="1"/>
</dbReference>
<evidence type="ECO:0000256" key="7">
    <source>
        <dbReference type="ARBA" id="ARBA00023002"/>
    </source>
</evidence>
<proteinExistence type="predicted"/>
<feature type="transmembrane region" description="Helical" evidence="10">
    <location>
        <begin position="6"/>
        <end position="22"/>
    </location>
</feature>
<evidence type="ECO:0000256" key="9">
    <source>
        <dbReference type="ARBA" id="ARBA00023136"/>
    </source>
</evidence>
<dbReference type="GO" id="GO:0006643">
    <property type="term" value="P:membrane lipid metabolic process"/>
    <property type="evidence" value="ECO:0007669"/>
    <property type="project" value="TreeGrafter"/>
</dbReference>
<feature type="transmembrane region" description="Helical" evidence="10">
    <location>
        <begin position="72"/>
        <end position="91"/>
    </location>
</feature>
<keyword evidence="9 10" id="KW-0472">Membrane</keyword>
<evidence type="ECO:0000256" key="6">
    <source>
        <dbReference type="ARBA" id="ARBA00022989"/>
    </source>
</evidence>
<dbReference type="PANTHER" id="PTHR21624">
    <property type="entry name" value="STEROL DESATURASE-RELATED PROTEIN"/>
    <property type="match status" value="1"/>
</dbReference>
<feature type="transmembrane region" description="Helical" evidence="10">
    <location>
        <begin position="462"/>
        <end position="483"/>
    </location>
</feature>
<evidence type="ECO:0000256" key="4">
    <source>
        <dbReference type="ARBA" id="ARBA00022692"/>
    </source>
</evidence>
<evidence type="ECO:0000259" key="11">
    <source>
        <dbReference type="Pfam" id="PF04116"/>
    </source>
</evidence>
<evidence type="ECO:0000256" key="10">
    <source>
        <dbReference type="SAM" id="Phobius"/>
    </source>
</evidence>
<protein>
    <recommendedName>
        <fullName evidence="11">Fatty acid hydroxylase domain-containing protein</fullName>
    </recommendedName>
</protein>
<dbReference type="GO" id="GO:0005886">
    <property type="term" value="C:plasma membrane"/>
    <property type="evidence" value="ECO:0007669"/>
    <property type="project" value="UniProtKB-SubCell"/>
</dbReference>
<feature type="transmembrane region" description="Helical" evidence="10">
    <location>
        <begin position="531"/>
        <end position="552"/>
    </location>
</feature>
<dbReference type="EMBL" id="PKLZ01000015">
    <property type="protein sequence ID" value="PLW81227.1"/>
    <property type="molecule type" value="Genomic_DNA"/>
</dbReference>
<keyword evidence="3" id="KW-0645">Protease</keyword>
<organism evidence="12 13">
    <name type="scientific">Kineobactrum sediminis</name>
    <dbReference type="NCBI Taxonomy" id="1905677"/>
    <lineage>
        <taxon>Bacteria</taxon>
        <taxon>Pseudomonadati</taxon>
        <taxon>Pseudomonadota</taxon>
        <taxon>Gammaproteobacteria</taxon>
        <taxon>Cellvibrionales</taxon>
        <taxon>Halieaceae</taxon>
        <taxon>Kineobactrum</taxon>
    </lineage>
</organism>
<accession>A0A2N5XYK7</accession>
<keyword evidence="4 10" id="KW-0812">Transmembrane</keyword>
<dbReference type="InterPro" id="IPR051689">
    <property type="entry name" value="Sterol_desaturase/TMEM195"/>
</dbReference>
<comment type="subcellular location">
    <subcellularLocation>
        <location evidence="1">Cell membrane</location>
        <topology evidence="1">Multi-pass membrane protein</topology>
    </subcellularLocation>
</comment>
<keyword evidence="6 10" id="KW-1133">Transmembrane helix</keyword>
<feature type="transmembrane region" description="Helical" evidence="10">
    <location>
        <begin position="327"/>
        <end position="344"/>
    </location>
</feature>
<comment type="caution">
    <text evidence="12">The sequence shown here is derived from an EMBL/GenBank/DDBJ whole genome shotgun (WGS) entry which is preliminary data.</text>
</comment>
<evidence type="ECO:0000313" key="13">
    <source>
        <dbReference type="Proteomes" id="UP000234845"/>
    </source>
</evidence>
<name>A0A2N5XYK7_9GAMM</name>
<feature type="transmembrane region" description="Helical" evidence="10">
    <location>
        <begin position="132"/>
        <end position="150"/>
    </location>
</feature>
<dbReference type="PANTHER" id="PTHR21624:SF1">
    <property type="entry name" value="ALKYLGLYCEROL MONOOXYGENASE"/>
    <property type="match status" value="1"/>
</dbReference>
<keyword evidence="13" id="KW-1185">Reference proteome</keyword>
<evidence type="ECO:0000256" key="2">
    <source>
        <dbReference type="ARBA" id="ARBA00022475"/>
    </source>
</evidence>
<dbReference type="AlphaFoldDB" id="A0A2N5XYK7"/>
<feature type="transmembrane region" description="Helical" evidence="10">
    <location>
        <begin position="356"/>
        <end position="376"/>
    </location>
</feature>
<dbReference type="OrthoDB" id="9770329at2"/>
<evidence type="ECO:0000256" key="1">
    <source>
        <dbReference type="ARBA" id="ARBA00004651"/>
    </source>
</evidence>
<dbReference type="NCBIfam" id="TIGR04178">
    <property type="entry name" value="exo_archaeo"/>
    <property type="match status" value="1"/>
</dbReference>
<feature type="transmembrane region" description="Helical" evidence="10">
    <location>
        <begin position="408"/>
        <end position="429"/>
    </location>
</feature>
<evidence type="ECO:0000313" key="12">
    <source>
        <dbReference type="EMBL" id="PLW81227.1"/>
    </source>
</evidence>
<keyword evidence="5" id="KW-0378">Hydrolase</keyword>
<dbReference type="Pfam" id="PF09721">
    <property type="entry name" value="Exosortase_EpsH"/>
    <property type="match status" value="1"/>
</dbReference>
<keyword evidence="7" id="KW-0560">Oxidoreductase</keyword>
<dbReference type="GO" id="GO:0005506">
    <property type="term" value="F:iron ion binding"/>
    <property type="evidence" value="ECO:0007669"/>
    <property type="project" value="InterPro"/>
</dbReference>
<dbReference type="Proteomes" id="UP000234845">
    <property type="component" value="Unassembled WGS sequence"/>
</dbReference>
<dbReference type="GO" id="GO:0006508">
    <property type="term" value="P:proteolysis"/>
    <property type="evidence" value="ECO:0007669"/>
    <property type="project" value="UniProtKB-KW"/>
</dbReference>
<evidence type="ECO:0000256" key="8">
    <source>
        <dbReference type="ARBA" id="ARBA00023098"/>
    </source>
</evidence>
<reference evidence="13" key="1">
    <citation type="submission" date="2017-11" db="EMBL/GenBank/DDBJ databases">
        <title>The draft genome sequence of Chromatocurvus sp. F02.</title>
        <authorList>
            <person name="Du Z.-J."/>
            <person name="Chang Y.-Q."/>
        </authorList>
    </citation>
    <scope>NUCLEOTIDE SEQUENCE [LARGE SCALE GENOMIC DNA]</scope>
    <source>
        <strain evidence="13">F02</strain>
    </source>
</reference>
<evidence type="ECO:0000256" key="5">
    <source>
        <dbReference type="ARBA" id="ARBA00022801"/>
    </source>
</evidence>
<feature type="domain" description="Fatty acid hydroxylase" evidence="11">
    <location>
        <begin position="84"/>
        <end position="221"/>
    </location>
</feature>
<feature type="transmembrane region" description="Helical" evidence="10">
    <location>
        <begin position="382"/>
        <end position="401"/>
    </location>
</feature>
<evidence type="ECO:0000256" key="3">
    <source>
        <dbReference type="ARBA" id="ARBA00022670"/>
    </source>
</evidence>
<sequence length="771" mass="83550">MFDYDSLNALGLVAAVAVLLVLERLFSRGNLRAPVADRWLSNAGLFLLAGGVGAFLLPESLTIIAAGLDGGLVRALALPLWVEVVVVFLLLDAMRYWEHRVLHEVPLLWHAHKIHHSDTAVDVSTSQRHHPLEVLLTTLFAAVLVFALGFSPTAFGIYIVVATVSAVYTHTSLMLPESIDRRLRRFLVTPAVHRIHHSAYQPETDSNYGAVLSVWDRLFGTYRDPEATPIERIGLEYFRRPDDAALVAVLAQPFQRGNDSAYAGDEAGNDEDDESVVEESAVKVPGPGLSAAWRRALLSAGIALILTVVALWPTVLDLTSIWTAGESYQFAWLVLPVFCYLVGWQQRERLLAMLPAPDYAGVALVLAGLLGWLAAGAVEIKLGQHLALVLILQGIALATLGRSHYRRLFPIFALLFFLVPAGDVLLPALRLLTLKWIEWFGVAAGLPMHTEGFVVHVGEFRYIVATACAGLGIFNLATFLGYSFGVMLFRSLPRILLLTAAAGALAILSNAVRVCLIVAMDWARGEQMDLAAHGDIQLVIFLLLLALLLLLITRLSPEPDERAAVPANVSPPSVLRRGLAGQAPLVAGLAIFVIAGGARGLAPATPAMALPPPAGSGEFAVVRESVVAGLNIASGQTWLEPVMIAGSGGKTRHPTQALAPTDGKSWIHTASQVRRECAGDRCIEFVHLQWVQPGTRHQQQAFYSYFIGEHTTASRLQFRLRNAWQRMGEQPYQAGLFGVRAGGGAMPATPVLAKTLLELHDRALDARHSEI</sequence>
<feature type="transmembrane region" description="Helical" evidence="10">
    <location>
        <begin position="495"/>
        <end position="519"/>
    </location>
</feature>
<dbReference type="RefSeq" id="WP_101522625.1">
    <property type="nucleotide sequence ID" value="NZ_PKLZ01000015.1"/>
</dbReference>
<feature type="transmembrane region" description="Helical" evidence="10">
    <location>
        <begin position="296"/>
        <end position="315"/>
    </location>
</feature>
<keyword evidence="8" id="KW-0443">Lipid metabolism</keyword>
<dbReference type="InterPro" id="IPR006694">
    <property type="entry name" value="Fatty_acid_hydroxylase"/>
</dbReference>
<keyword evidence="2" id="KW-1003">Cell membrane</keyword>
<feature type="transmembrane region" description="Helical" evidence="10">
    <location>
        <begin position="43"/>
        <end position="66"/>
    </location>
</feature>
<dbReference type="GO" id="GO:0050479">
    <property type="term" value="F:glyceryl-ether monooxygenase activity"/>
    <property type="evidence" value="ECO:0007669"/>
    <property type="project" value="TreeGrafter"/>
</dbReference>
<dbReference type="GO" id="GO:0008610">
    <property type="term" value="P:lipid biosynthetic process"/>
    <property type="evidence" value="ECO:0007669"/>
    <property type="project" value="InterPro"/>
</dbReference>